<dbReference type="OMA" id="KEAHIDR"/>
<dbReference type="PROSITE" id="PS50157">
    <property type="entry name" value="ZINC_FINGER_C2H2_2"/>
    <property type="match status" value="1"/>
</dbReference>
<evidence type="ECO:0000259" key="2">
    <source>
        <dbReference type="PROSITE" id="PS50157"/>
    </source>
</evidence>
<evidence type="ECO:0000313" key="3">
    <source>
        <dbReference type="EMBL" id="PCH45048.1"/>
    </source>
</evidence>
<dbReference type="InterPro" id="IPR036236">
    <property type="entry name" value="Znf_C2H2_sf"/>
</dbReference>
<dbReference type="Pfam" id="PF00096">
    <property type="entry name" value="zf-C2H2"/>
    <property type="match status" value="1"/>
</dbReference>
<dbReference type="OrthoDB" id="2782214at2759"/>
<sequence>CCWGGLCATPLYDQSVGAIARHLREYHVQELSMPWMGRTRGCCQWSSGGMLCGMEMYLDNFAKHVATVHFKSTALTCPHCDKIFSRTDSLDRHIKESCR</sequence>
<feature type="non-terminal residue" evidence="3">
    <location>
        <position position="1"/>
    </location>
</feature>
<keyword evidence="1" id="KW-0862">Zinc</keyword>
<evidence type="ECO:0000256" key="1">
    <source>
        <dbReference type="PROSITE-ProRule" id="PRU00042"/>
    </source>
</evidence>
<dbReference type="STRING" id="742152.A0A2H3K4F0"/>
<keyword evidence="1" id="KW-0863">Zinc-finger</keyword>
<dbReference type="SUPFAM" id="SSF57667">
    <property type="entry name" value="beta-beta-alpha zinc fingers"/>
    <property type="match status" value="1"/>
</dbReference>
<evidence type="ECO:0000313" key="4">
    <source>
        <dbReference type="Proteomes" id="UP000218811"/>
    </source>
</evidence>
<feature type="domain" description="C2H2-type" evidence="2">
    <location>
        <begin position="75"/>
        <end position="99"/>
    </location>
</feature>
<dbReference type="Gene3D" id="3.30.160.60">
    <property type="entry name" value="Classic Zinc Finger"/>
    <property type="match status" value="1"/>
</dbReference>
<dbReference type="GO" id="GO:0008270">
    <property type="term" value="F:zinc ion binding"/>
    <property type="evidence" value="ECO:0007669"/>
    <property type="project" value="UniProtKB-KW"/>
</dbReference>
<feature type="non-terminal residue" evidence="3">
    <location>
        <position position="99"/>
    </location>
</feature>
<dbReference type="InterPro" id="IPR013087">
    <property type="entry name" value="Znf_C2H2_type"/>
</dbReference>
<organism evidence="3 4">
    <name type="scientific">Wolfiporia cocos (strain MD-104)</name>
    <name type="common">Brown rot fungus</name>
    <dbReference type="NCBI Taxonomy" id="742152"/>
    <lineage>
        <taxon>Eukaryota</taxon>
        <taxon>Fungi</taxon>
        <taxon>Dikarya</taxon>
        <taxon>Basidiomycota</taxon>
        <taxon>Agaricomycotina</taxon>
        <taxon>Agaricomycetes</taxon>
        <taxon>Polyporales</taxon>
        <taxon>Phaeolaceae</taxon>
        <taxon>Wolfiporia</taxon>
    </lineage>
</organism>
<gene>
    <name evidence="3" type="ORF">WOLCODRAFT_55645</name>
</gene>
<dbReference type="Proteomes" id="UP000218811">
    <property type="component" value="Unassembled WGS sequence"/>
</dbReference>
<reference evidence="3 4" key="1">
    <citation type="journal article" date="2012" name="Science">
        <title>The Paleozoic origin of enzymatic lignin decomposition reconstructed from 31 fungal genomes.</title>
        <authorList>
            <person name="Floudas D."/>
            <person name="Binder M."/>
            <person name="Riley R."/>
            <person name="Barry K."/>
            <person name="Blanchette R.A."/>
            <person name="Henrissat B."/>
            <person name="Martinez A.T."/>
            <person name="Otillar R."/>
            <person name="Spatafora J.W."/>
            <person name="Yadav J.S."/>
            <person name="Aerts A."/>
            <person name="Benoit I."/>
            <person name="Boyd A."/>
            <person name="Carlson A."/>
            <person name="Copeland A."/>
            <person name="Coutinho P.M."/>
            <person name="de Vries R.P."/>
            <person name="Ferreira P."/>
            <person name="Findley K."/>
            <person name="Foster B."/>
            <person name="Gaskell J."/>
            <person name="Glotzer D."/>
            <person name="Gorecki P."/>
            <person name="Heitman J."/>
            <person name="Hesse C."/>
            <person name="Hori C."/>
            <person name="Igarashi K."/>
            <person name="Jurgens J.A."/>
            <person name="Kallen N."/>
            <person name="Kersten P."/>
            <person name="Kohler A."/>
            <person name="Kuees U."/>
            <person name="Kumar T.K.A."/>
            <person name="Kuo A."/>
            <person name="LaButti K."/>
            <person name="Larrondo L.F."/>
            <person name="Lindquist E."/>
            <person name="Ling A."/>
            <person name="Lombard V."/>
            <person name="Lucas S."/>
            <person name="Lundell T."/>
            <person name="Martin R."/>
            <person name="McLaughlin D.J."/>
            <person name="Morgenstern I."/>
            <person name="Morin E."/>
            <person name="Murat C."/>
            <person name="Nagy L.G."/>
            <person name="Nolan M."/>
            <person name="Ohm R.A."/>
            <person name="Patyshakuliyeva A."/>
            <person name="Rokas A."/>
            <person name="Ruiz-Duenas F.J."/>
            <person name="Sabat G."/>
            <person name="Salamov A."/>
            <person name="Samejima M."/>
            <person name="Schmutz J."/>
            <person name="Slot J.C."/>
            <person name="St John F."/>
            <person name="Stenlid J."/>
            <person name="Sun H."/>
            <person name="Sun S."/>
            <person name="Syed K."/>
            <person name="Tsang A."/>
            <person name="Wiebenga A."/>
            <person name="Young D."/>
            <person name="Pisabarro A."/>
            <person name="Eastwood D.C."/>
            <person name="Martin F."/>
            <person name="Cullen D."/>
            <person name="Grigoriev I.V."/>
            <person name="Hibbett D.S."/>
        </authorList>
    </citation>
    <scope>NUCLEOTIDE SEQUENCE [LARGE SCALE GENOMIC DNA]</scope>
    <source>
        <strain evidence="3 4">MD-104</strain>
    </source>
</reference>
<keyword evidence="1" id="KW-0479">Metal-binding</keyword>
<accession>A0A2H3K4F0</accession>
<dbReference type="EMBL" id="KB468168">
    <property type="protein sequence ID" value="PCH45048.1"/>
    <property type="molecule type" value="Genomic_DNA"/>
</dbReference>
<proteinExistence type="predicted"/>
<protein>
    <recommendedName>
        <fullName evidence="2">C2H2-type domain-containing protein</fullName>
    </recommendedName>
</protein>
<dbReference type="AlphaFoldDB" id="A0A2H3K4F0"/>
<name>A0A2H3K4F0_WOLCO</name>
<keyword evidence="4" id="KW-1185">Reference proteome</keyword>